<reference evidence="2 3" key="1">
    <citation type="submission" date="2020-08" db="EMBL/GenBank/DDBJ databases">
        <title>Genomic Encyclopedia of Type Strains, Phase III (KMG-III): the genomes of soil and plant-associated and newly described type strains.</title>
        <authorList>
            <person name="Whitman W."/>
        </authorList>
    </citation>
    <scope>NUCLEOTIDE SEQUENCE [LARGE SCALE GENOMIC DNA]</scope>
    <source>
        <strain evidence="2 3">CECT 8305</strain>
    </source>
</reference>
<evidence type="ECO:0000313" key="2">
    <source>
        <dbReference type="EMBL" id="MBB5938909.1"/>
    </source>
</evidence>
<organism evidence="2 3">
    <name type="scientific">Streptomyces zagrosensis</name>
    <dbReference type="NCBI Taxonomy" id="1042984"/>
    <lineage>
        <taxon>Bacteria</taxon>
        <taxon>Bacillati</taxon>
        <taxon>Actinomycetota</taxon>
        <taxon>Actinomycetes</taxon>
        <taxon>Kitasatosporales</taxon>
        <taxon>Streptomycetaceae</taxon>
        <taxon>Streptomyces</taxon>
    </lineage>
</organism>
<dbReference type="RefSeq" id="WP_184577124.1">
    <property type="nucleotide sequence ID" value="NZ_JACHJL010000019.1"/>
</dbReference>
<evidence type="ECO:0000313" key="3">
    <source>
        <dbReference type="Proteomes" id="UP000588098"/>
    </source>
</evidence>
<dbReference type="EMBL" id="JACHJL010000019">
    <property type="protein sequence ID" value="MBB5938909.1"/>
    <property type="molecule type" value="Genomic_DNA"/>
</dbReference>
<keyword evidence="3" id="KW-1185">Reference proteome</keyword>
<feature type="region of interest" description="Disordered" evidence="1">
    <location>
        <begin position="1"/>
        <end position="39"/>
    </location>
</feature>
<feature type="compositionally biased region" description="Basic and acidic residues" evidence="1">
    <location>
        <begin position="1"/>
        <end position="17"/>
    </location>
</feature>
<protein>
    <submittedName>
        <fullName evidence="2">Uncharacterized protein</fullName>
    </submittedName>
</protein>
<gene>
    <name evidence="2" type="ORF">FHS42_006000</name>
</gene>
<evidence type="ECO:0000256" key="1">
    <source>
        <dbReference type="SAM" id="MobiDB-lite"/>
    </source>
</evidence>
<proteinExistence type="predicted"/>
<dbReference type="AlphaFoldDB" id="A0A7W9V2J2"/>
<sequence>MKGSADRARTAHGERSAEGNAACAGRQPGGGDVAERPGARGAVVREWVRASHHSPPFLHVVEGRAARHAYHVVPASPSPNVARFALSVQSDPPTWFVLSAQLELGSV</sequence>
<comment type="caution">
    <text evidence="2">The sequence shown here is derived from an EMBL/GenBank/DDBJ whole genome shotgun (WGS) entry which is preliminary data.</text>
</comment>
<accession>A0A7W9V2J2</accession>
<name>A0A7W9V2J2_9ACTN</name>
<dbReference type="Proteomes" id="UP000588098">
    <property type="component" value="Unassembled WGS sequence"/>
</dbReference>